<keyword evidence="1" id="KW-0472">Membrane</keyword>
<keyword evidence="3" id="KW-1185">Reference proteome</keyword>
<organism evidence="2 3">
    <name type="scientific">Huiozyma naganishii (strain ATCC MYA-139 / BCRC 22969 / CBS 8797 / KCTC 17520 / NBRC 10181 / NCYC 3082 / Yp74L-3)</name>
    <name type="common">Yeast</name>
    <name type="synonym">Kazachstania naganishii</name>
    <dbReference type="NCBI Taxonomy" id="1071383"/>
    <lineage>
        <taxon>Eukaryota</taxon>
        <taxon>Fungi</taxon>
        <taxon>Dikarya</taxon>
        <taxon>Ascomycota</taxon>
        <taxon>Saccharomycotina</taxon>
        <taxon>Saccharomycetes</taxon>
        <taxon>Saccharomycetales</taxon>
        <taxon>Saccharomycetaceae</taxon>
        <taxon>Huiozyma</taxon>
    </lineage>
</organism>
<evidence type="ECO:0000313" key="3">
    <source>
        <dbReference type="Proteomes" id="UP000006310"/>
    </source>
</evidence>
<dbReference type="HOGENOM" id="CLU_1161301_0_0_1"/>
<protein>
    <submittedName>
        <fullName evidence="2">Uncharacterized protein</fullName>
    </submittedName>
</protein>
<evidence type="ECO:0000256" key="1">
    <source>
        <dbReference type="SAM" id="Phobius"/>
    </source>
</evidence>
<name>J7RL24_HUIN7</name>
<gene>
    <name evidence="2" type="primary">KNAG0D04580</name>
    <name evidence="2" type="ordered locus">KNAG_0D04580</name>
</gene>
<reference evidence="2 3" key="1">
    <citation type="journal article" date="2011" name="Proc. Natl. Acad. Sci. U.S.A.">
        <title>Evolutionary erosion of yeast sex chromosomes by mating-type switching accidents.</title>
        <authorList>
            <person name="Gordon J.L."/>
            <person name="Armisen D."/>
            <person name="Proux-Wera E."/>
            <person name="Oheigeartaigh S.S."/>
            <person name="Byrne K.P."/>
            <person name="Wolfe K.H."/>
        </authorList>
    </citation>
    <scope>NUCLEOTIDE SEQUENCE [LARGE SCALE GENOMIC DNA]</scope>
    <source>
        <strain evidence="3">ATCC MYA-139 / BCRC 22969 / CBS 8797 / CCRC 22969 / KCTC 17520 / NBRC 10181 / NCYC 3082</strain>
    </source>
</reference>
<dbReference type="KEGG" id="kng:KNAG_0D04580"/>
<keyword evidence="1" id="KW-1133">Transmembrane helix</keyword>
<feature type="transmembrane region" description="Helical" evidence="1">
    <location>
        <begin position="155"/>
        <end position="176"/>
    </location>
</feature>
<keyword evidence="1" id="KW-0812">Transmembrane</keyword>
<dbReference type="GeneID" id="34525892"/>
<proteinExistence type="predicted"/>
<sequence>MALIRVIKWDTSVTRAQEHLVGNAQTLCHLLLFLRFIYDDSVLLYVLGLLLLQVGHFVDSIVKNQTVVTPAASTETGDSNNNSSSVAAGIVLKLLKVFQLGVVLQAGFSLWIHTHVPIPAADGDPRGSGSLHHTLFTFLIDEFSSRGTLWFKMHVLVLVFDLFVLLLQLLLLSLAFKNAMHSSSGDTVGLFPQPWCSQMHHEYGVLGLLRQNLYCCTAPEGVPNATAETYNYNYGTVHG</sequence>
<dbReference type="EMBL" id="HE978317">
    <property type="protein sequence ID" value="CCK70203.1"/>
    <property type="molecule type" value="Genomic_DNA"/>
</dbReference>
<dbReference type="AlphaFoldDB" id="J7RL24"/>
<evidence type="ECO:0000313" key="2">
    <source>
        <dbReference type="EMBL" id="CCK70203.1"/>
    </source>
</evidence>
<dbReference type="RefSeq" id="XP_022464449.1">
    <property type="nucleotide sequence ID" value="XM_022607900.1"/>
</dbReference>
<accession>J7RL24</accession>
<dbReference type="Proteomes" id="UP000006310">
    <property type="component" value="Chromosome 4"/>
</dbReference>
<reference evidence="3" key="2">
    <citation type="submission" date="2012-08" db="EMBL/GenBank/DDBJ databases">
        <title>Genome sequence of Kazachstania naganishii.</title>
        <authorList>
            <person name="Gordon J.L."/>
            <person name="Armisen D."/>
            <person name="Proux-Wera E."/>
            <person name="OhEigeartaigh S.S."/>
            <person name="Byrne K.P."/>
            <person name="Wolfe K.H."/>
        </authorList>
    </citation>
    <scope>NUCLEOTIDE SEQUENCE [LARGE SCALE GENOMIC DNA]</scope>
    <source>
        <strain evidence="3">ATCC MYA-139 / BCRC 22969 / CBS 8797 / CCRC 22969 / KCTC 17520 / NBRC 10181 / NCYC 3082</strain>
    </source>
</reference>